<evidence type="ECO:0000313" key="4">
    <source>
        <dbReference type="EMBL" id="KAA6327767.1"/>
    </source>
</evidence>
<evidence type="ECO:0000256" key="1">
    <source>
        <dbReference type="ARBA" id="ARBA00007406"/>
    </source>
</evidence>
<dbReference type="GO" id="GO:0004365">
    <property type="term" value="F:glyceraldehyde-3-phosphate dehydrogenase (NAD+) (phosphorylating) activity"/>
    <property type="evidence" value="ECO:0007669"/>
    <property type="project" value="UniProtKB-EC"/>
</dbReference>
<dbReference type="Gene3D" id="3.40.50.720">
    <property type="entry name" value="NAD(P)-binding Rossmann-like Domain"/>
    <property type="match status" value="1"/>
</dbReference>
<dbReference type="PANTHER" id="PTHR10836">
    <property type="entry name" value="GLYCERALDEHYDE 3-PHOSPHATE DEHYDROGENASE"/>
    <property type="match status" value="1"/>
</dbReference>
<gene>
    <name evidence="4" type="ORF">EZS27_023266</name>
</gene>
<reference evidence="4" key="1">
    <citation type="submission" date="2019-03" db="EMBL/GenBank/DDBJ databases">
        <title>Single cell metagenomics reveals metabolic interactions within the superorganism composed of flagellate Streblomastix strix and complex community of Bacteroidetes bacteria on its surface.</title>
        <authorList>
            <person name="Treitli S.C."/>
            <person name="Kolisko M."/>
            <person name="Husnik F."/>
            <person name="Keeling P."/>
            <person name="Hampl V."/>
        </authorList>
    </citation>
    <scope>NUCLEOTIDE SEQUENCE</scope>
    <source>
        <strain evidence="4">STM</strain>
    </source>
</reference>
<feature type="domain" description="Glyceraldehyde 3-phosphate dehydrogenase NAD(P) binding" evidence="3">
    <location>
        <begin position="2"/>
        <end position="90"/>
    </location>
</feature>
<evidence type="ECO:0000259" key="3">
    <source>
        <dbReference type="SMART" id="SM00846"/>
    </source>
</evidence>
<dbReference type="InterPro" id="IPR020828">
    <property type="entry name" value="GlycerAld_3-P_DH_NAD(P)-bd"/>
</dbReference>
<dbReference type="AlphaFoldDB" id="A0A5J4R0Z1"/>
<dbReference type="CDD" id="cd05214">
    <property type="entry name" value="GAPDH_I_N"/>
    <property type="match status" value="1"/>
</dbReference>
<comment type="similarity">
    <text evidence="1">Belongs to the glyceraldehyde-3-phosphate dehydrogenase family.</text>
</comment>
<dbReference type="EC" id="1.2.1.12" evidence="4"/>
<feature type="non-terminal residue" evidence="4">
    <location>
        <position position="90"/>
    </location>
</feature>
<keyword evidence="2 4" id="KW-0560">Oxidoreductase</keyword>
<evidence type="ECO:0000256" key="2">
    <source>
        <dbReference type="ARBA" id="ARBA00023002"/>
    </source>
</evidence>
<dbReference type="Pfam" id="PF00044">
    <property type="entry name" value="Gp_dh_N"/>
    <property type="match status" value="1"/>
</dbReference>
<dbReference type="EMBL" id="SNRY01001933">
    <property type="protein sequence ID" value="KAA6327767.1"/>
    <property type="molecule type" value="Genomic_DNA"/>
</dbReference>
<dbReference type="SMART" id="SM00846">
    <property type="entry name" value="Gp_dh_N"/>
    <property type="match status" value="1"/>
</dbReference>
<protein>
    <submittedName>
        <fullName evidence="4">Glyceraldehyde-3-phosphate dehydrogenase A</fullName>
        <ecNumber evidence="4">1.2.1.12</ecNumber>
    </submittedName>
</protein>
<dbReference type="InterPro" id="IPR020831">
    <property type="entry name" value="GlycerAld/Erythrose_P_DH"/>
</dbReference>
<dbReference type="GO" id="GO:0051287">
    <property type="term" value="F:NAD binding"/>
    <property type="evidence" value="ECO:0007669"/>
    <property type="project" value="InterPro"/>
</dbReference>
<dbReference type="SUPFAM" id="SSF51735">
    <property type="entry name" value="NAD(P)-binding Rossmann-fold domains"/>
    <property type="match status" value="1"/>
</dbReference>
<proteinExistence type="inferred from homology"/>
<dbReference type="InterPro" id="IPR036291">
    <property type="entry name" value="NAD(P)-bd_dom_sf"/>
</dbReference>
<dbReference type="PANTHER" id="PTHR10836:SF76">
    <property type="entry name" value="GLYCERALDEHYDE-3-PHOSPHATE DEHYDROGENASE-RELATED"/>
    <property type="match status" value="1"/>
</dbReference>
<comment type="caution">
    <text evidence="4">The sequence shown here is derived from an EMBL/GenBank/DDBJ whole genome shotgun (WGS) entry which is preliminary data.</text>
</comment>
<name>A0A5J4R0Z1_9ZZZZ</name>
<accession>A0A5J4R0Z1</accession>
<organism evidence="4">
    <name type="scientific">termite gut metagenome</name>
    <dbReference type="NCBI Taxonomy" id="433724"/>
    <lineage>
        <taxon>unclassified sequences</taxon>
        <taxon>metagenomes</taxon>
        <taxon>organismal metagenomes</taxon>
    </lineage>
</organism>
<sequence>MIKVGINGFGRIGRLVFRAAQTRNDIEIVGINDLINVEYMAYMLKYDTIHGRFSGTVEVKDGKLVVNGKSIRVTAEKSPADLKWGAIGAD</sequence>